<dbReference type="EMBL" id="VSRR010015003">
    <property type="protein sequence ID" value="MPC57696.1"/>
    <property type="molecule type" value="Genomic_DNA"/>
</dbReference>
<name>A0A5B7GJE4_PORTR</name>
<sequence length="95" mass="10148">MSGCCECGDDKWCRTPHIVARGGTNTTHITTLCARREEVGLAWRGVEECCWGACPGGGGAGVLILGSGVLGDSWETAVVIKKIYGGVERESRRRH</sequence>
<dbReference type="AlphaFoldDB" id="A0A5B7GJE4"/>
<keyword evidence="2" id="KW-1185">Reference proteome</keyword>
<protein>
    <submittedName>
        <fullName evidence="1">Uncharacterized protein</fullName>
    </submittedName>
</protein>
<comment type="caution">
    <text evidence="1">The sequence shown here is derived from an EMBL/GenBank/DDBJ whole genome shotgun (WGS) entry which is preliminary data.</text>
</comment>
<gene>
    <name evidence="1" type="ORF">E2C01_051683</name>
</gene>
<accession>A0A5B7GJE4</accession>
<evidence type="ECO:0000313" key="2">
    <source>
        <dbReference type="Proteomes" id="UP000324222"/>
    </source>
</evidence>
<evidence type="ECO:0000313" key="1">
    <source>
        <dbReference type="EMBL" id="MPC57696.1"/>
    </source>
</evidence>
<proteinExistence type="predicted"/>
<reference evidence="1 2" key="1">
    <citation type="submission" date="2019-05" db="EMBL/GenBank/DDBJ databases">
        <title>Another draft genome of Portunus trituberculatus and its Hox gene families provides insights of decapod evolution.</title>
        <authorList>
            <person name="Jeong J.-H."/>
            <person name="Song I."/>
            <person name="Kim S."/>
            <person name="Choi T."/>
            <person name="Kim D."/>
            <person name="Ryu S."/>
            <person name="Kim W."/>
        </authorList>
    </citation>
    <scope>NUCLEOTIDE SEQUENCE [LARGE SCALE GENOMIC DNA]</scope>
    <source>
        <tissue evidence="1">Muscle</tissue>
    </source>
</reference>
<organism evidence="1 2">
    <name type="scientific">Portunus trituberculatus</name>
    <name type="common">Swimming crab</name>
    <name type="synonym">Neptunus trituberculatus</name>
    <dbReference type="NCBI Taxonomy" id="210409"/>
    <lineage>
        <taxon>Eukaryota</taxon>
        <taxon>Metazoa</taxon>
        <taxon>Ecdysozoa</taxon>
        <taxon>Arthropoda</taxon>
        <taxon>Crustacea</taxon>
        <taxon>Multicrustacea</taxon>
        <taxon>Malacostraca</taxon>
        <taxon>Eumalacostraca</taxon>
        <taxon>Eucarida</taxon>
        <taxon>Decapoda</taxon>
        <taxon>Pleocyemata</taxon>
        <taxon>Brachyura</taxon>
        <taxon>Eubrachyura</taxon>
        <taxon>Portunoidea</taxon>
        <taxon>Portunidae</taxon>
        <taxon>Portuninae</taxon>
        <taxon>Portunus</taxon>
    </lineage>
</organism>
<dbReference type="Proteomes" id="UP000324222">
    <property type="component" value="Unassembled WGS sequence"/>
</dbReference>